<evidence type="ECO:0000256" key="3">
    <source>
        <dbReference type="SAM" id="Phobius"/>
    </source>
</evidence>
<dbReference type="RefSeq" id="XP_018035819.1">
    <property type="nucleotide sequence ID" value="XM_018187175.1"/>
</dbReference>
<evidence type="ECO:0000313" key="4">
    <source>
        <dbReference type="EMBL" id="OAG05454.1"/>
    </source>
</evidence>
<feature type="transmembrane region" description="Helical" evidence="3">
    <location>
        <begin position="148"/>
        <end position="166"/>
    </location>
</feature>
<dbReference type="Proteomes" id="UP000077069">
    <property type="component" value="Unassembled WGS sequence"/>
</dbReference>
<evidence type="ECO:0000313" key="5">
    <source>
        <dbReference type="Proteomes" id="UP000077069"/>
    </source>
</evidence>
<keyword evidence="5" id="KW-1185">Reference proteome</keyword>
<feature type="compositionally biased region" description="Basic and acidic residues" evidence="2">
    <location>
        <begin position="1"/>
        <end position="10"/>
    </location>
</feature>
<name>A0A177CCS2_9PLEO</name>
<keyword evidence="3" id="KW-0472">Membrane</keyword>
<feature type="coiled-coil region" evidence="1">
    <location>
        <begin position="54"/>
        <end position="88"/>
    </location>
</feature>
<protein>
    <submittedName>
        <fullName evidence="4">Uncharacterized protein</fullName>
    </submittedName>
</protein>
<accession>A0A177CCS2</accession>
<dbReference type="GeneID" id="28770661"/>
<organism evidence="4 5">
    <name type="scientific">Paraphaeosphaeria sporulosa</name>
    <dbReference type="NCBI Taxonomy" id="1460663"/>
    <lineage>
        <taxon>Eukaryota</taxon>
        <taxon>Fungi</taxon>
        <taxon>Dikarya</taxon>
        <taxon>Ascomycota</taxon>
        <taxon>Pezizomycotina</taxon>
        <taxon>Dothideomycetes</taxon>
        <taxon>Pleosporomycetidae</taxon>
        <taxon>Pleosporales</taxon>
        <taxon>Massarineae</taxon>
        <taxon>Didymosphaeriaceae</taxon>
        <taxon>Paraphaeosphaeria</taxon>
    </lineage>
</organism>
<reference evidence="4 5" key="1">
    <citation type="submission" date="2016-05" db="EMBL/GenBank/DDBJ databases">
        <title>Comparative analysis of secretome profiles of manganese(II)-oxidizing ascomycete fungi.</title>
        <authorList>
            <consortium name="DOE Joint Genome Institute"/>
            <person name="Zeiner C.A."/>
            <person name="Purvine S.O."/>
            <person name="Zink E.M."/>
            <person name="Wu S."/>
            <person name="Pasa-Tolic L."/>
            <person name="Chaput D.L."/>
            <person name="Haridas S."/>
            <person name="Grigoriev I.V."/>
            <person name="Santelli C.M."/>
            <person name="Hansel C.M."/>
        </authorList>
    </citation>
    <scope>NUCLEOTIDE SEQUENCE [LARGE SCALE GENOMIC DNA]</scope>
    <source>
        <strain evidence="4 5">AP3s5-JAC2a</strain>
    </source>
</reference>
<dbReference type="InParanoid" id="A0A177CCS2"/>
<dbReference type="EMBL" id="KV441552">
    <property type="protein sequence ID" value="OAG05454.1"/>
    <property type="molecule type" value="Genomic_DNA"/>
</dbReference>
<evidence type="ECO:0000256" key="1">
    <source>
        <dbReference type="SAM" id="Coils"/>
    </source>
</evidence>
<feature type="region of interest" description="Disordered" evidence="2">
    <location>
        <begin position="1"/>
        <end position="30"/>
    </location>
</feature>
<evidence type="ECO:0000256" key="2">
    <source>
        <dbReference type="SAM" id="MobiDB-lite"/>
    </source>
</evidence>
<keyword evidence="3" id="KW-0812">Transmembrane</keyword>
<keyword evidence="3" id="KW-1133">Transmembrane helix</keyword>
<gene>
    <name evidence="4" type="ORF">CC84DRAFT_723064</name>
</gene>
<sequence length="168" mass="18491">MSAESKRADSPVDGYLPAAEDNHKPVLQHNPPARGGHHMFLLGQKGEEHQEIFHYELLSQLKILEDKIKTLESENGFLKEKLRQHACRAEKNASYIACAAVGSNVIHIHEKIEETAMAVQSDAKTRKIYCSNTTRTPQTADTTQGHSGALLITAFVTALGLIVFSGPF</sequence>
<proteinExistence type="predicted"/>
<keyword evidence="1" id="KW-0175">Coiled coil</keyword>
<dbReference type="AlphaFoldDB" id="A0A177CCS2"/>